<proteinExistence type="predicted"/>
<evidence type="ECO:0000313" key="2">
    <source>
        <dbReference type="Proteomes" id="UP000789920"/>
    </source>
</evidence>
<accession>A0ACA9RIC3</accession>
<name>A0ACA9RIC3_9GLOM</name>
<sequence length="241" mass="27347">MEEQLISSVPSILVTEEHENSSMQKSIHSEHSDESDQFIDVPHSEEDSDCMVSSLHSGSEKSLNLSGTLINAEDFISSEDDSSVNSMHMVDTTDSYEFPEIILNDDVPVVPGPGENREQILAPLISDENSEPEDENRIFSTPILATTPEVRPPSPAISEITTHSNASETRKRKLTPNISEILLGQNRYNDFQWEDVNSRVLIRRFIHQEMLVPFFQGFSWAIGMHLYRYLRYGFSLRNLFG</sequence>
<protein>
    <submittedName>
        <fullName evidence="1">1759_t:CDS:1</fullName>
    </submittedName>
</protein>
<reference evidence="1" key="1">
    <citation type="submission" date="2021-06" db="EMBL/GenBank/DDBJ databases">
        <authorList>
            <person name="Kallberg Y."/>
            <person name="Tangrot J."/>
            <person name="Rosling A."/>
        </authorList>
    </citation>
    <scope>NUCLEOTIDE SEQUENCE</scope>
    <source>
        <strain evidence="1">MA461A</strain>
    </source>
</reference>
<feature type="non-terminal residue" evidence="1">
    <location>
        <position position="241"/>
    </location>
</feature>
<dbReference type="Proteomes" id="UP000789920">
    <property type="component" value="Unassembled WGS sequence"/>
</dbReference>
<gene>
    <name evidence="1" type="ORF">RPERSI_LOCUS19701</name>
</gene>
<evidence type="ECO:0000313" key="1">
    <source>
        <dbReference type="EMBL" id="CAG8794152.1"/>
    </source>
</evidence>
<keyword evidence="2" id="KW-1185">Reference proteome</keyword>
<dbReference type="EMBL" id="CAJVQC010054429">
    <property type="protein sequence ID" value="CAG8794152.1"/>
    <property type="molecule type" value="Genomic_DNA"/>
</dbReference>
<organism evidence="1 2">
    <name type="scientific">Racocetra persica</name>
    <dbReference type="NCBI Taxonomy" id="160502"/>
    <lineage>
        <taxon>Eukaryota</taxon>
        <taxon>Fungi</taxon>
        <taxon>Fungi incertae sedis</taxon>
        <taxon>Mucoromycota</taxon>
        <taxon>Glomeromycotina</taxon>
        <taxon>Glomeromycetes</taxon>
        <taxon>Diversisporales</taxon>
        <taxon>Gigasporaceae</taxon>
        <taxon>Racocetra</taxon>
    </lineage>
</organism>
<comment type="caution">
    <text evidence="1">The sequence shown here is derived from an EMBL/GenBank/DDBJ whole genome shotgun (WGS) entry which is preliminary data.</text>
</comment>